<gene>
    <name evidence="12" type="ORF">EV699_106150</name>
</gene>
<dbReference type="PANTHER" id="PTHR47963">
    <property type="entry name" value="DEAD-BOX ATP-DEPENDENT RNA HELICASE 47, MITOCHONDRIAL"/>
    <property type="match status" value="1"/>
</dbReference>
<evidence type="ECO:0000256" key="3">
    <source>
        <dbReference type="ARBA" id="ARBA00022722"/>
    </source>
</evidence>
<dbReference type="AlphaFoldDB" id="A0A4R2LC87"/>
<keyword evidence="6" id="KW-0378">Hydrolase</keyword>
<keyword evidence="3" id="KW-0540">Nuclease</keyword>
<dbReference type="Pfam" id="PF00270">
    <property type="entry name" value="DEAD"/>
    <property type="match status" value="1"/>
</dbReference>
<dbReference type="SUPFAM" id="SSF52540">
    <property type="entry name" value="P-loop containing nucleoside triphosphate hydrolases"/>
    <property type="match status" value="1"/>
</dbReference>
<keyword evidence="7" id="KW-0347">Helicase</keyword>
<name>A0A4R2LC87_9GAMM</name>
<keyword evidence="5" id="KW-0547">Nucleotide-binding</keyword>
<keyword evidence="8" id="KW-0067">ATP-binding</keyword>
<dbReference type="Pfam" id="PF18019">
    <property type="entry name" value="Cas3_HD"/>
    <property type="match status" value="1"/>
</dbReference>
<evidence type="ECO:0000313" key="12">
    <source>
        <dbReference type="EMBL" id="TCO82055.1"/>
    </source>
</evidence>
<keyword evidence="9" id="KW-0051">Antiviral defense</keyword>
<dbReference type="Gene3D" id="1.10.3210.30">
    <property type="match status" value="1"/>
</dbReference>
<keyword evidence="4" id="KW-0479">Metal-binding</keyword>
<evidence type="ECO:0000259" key="10">
    <source>
        <dbReference type="PROSITE" id="PS51194"/>
    </source>
</evidence>
<dbReference type="PANTHER" id="PTHR47963:SF9">
    <property type="entry name" value="CRISPR-ASSOCIATED ENDONUCLEASE_HELICASE CAS3"/>
    <property type="match status" value="1"/>
</dbReference>
<dbReference type="NCBIfam" id="NF007248">
    <property type="entry name" value="PRK09694.1"/>
    <property type="match status" value="1"/>
</dbReference>
<dbReference type="InterPro" id="IPR027417">
    <property type="entry name" value="P-loop_NTPase"/>
</dbReference>
<dbReference type="Pfam" id="PF22590">
    <property type="entry name" value="Cas3-like_C_2"/>
    <property type="match status" value="1"/>
</dbReference>
<dbReference type="InterPro" id="IPR006483">
    <property type="entry name" value="CRISPR-assoc_Cas3_HD"/>
</dbReference>
<dbReference type="CDD" id="cd09641">
    <property type="entry name" value="Cas3''_I"/>
    <property type="match status" value="1"/>
</dbReference>
<comment type="caution">
    <text evidence="12">The sequence shown here is derived from an EMBL/GenBank/DDBJ whole genome shotgun (WGS) entry which is preliminary data.</text>
</comment>
<feature type="domain" description="HD Cas3-type" evidence="11">
    <location>
        <begin position="18"/>
        <end position="215"/>
    </location>
</feature>
<dbReference type="InterPro" id="IPR038257">
    <property type="entry name" value="CRISPR-assoc_Cas3_HD_sf"/>
</dbReference>
<evidence type="ECO:0000256" key="6">
    <source>
        <dbReference type="ARBA" id="ARBA00022801"/>
    </source>
</evidence>
<evidence type="ECO:0000256" key="4">
    <source>
        <dbReference type="ARBA" id="ARBA00022723"/>
    </source>
</evidence>
<dbReference type="EMBL" id="SLWY01000006">
    <property type="protein sequence ID" value="TCO82055.1"/>
    <property type="molecule type" value="Genomic_DNA"/>
</dbReference>
<organism evidence="12 13">
    <name type="scientific">Plasticicumulans lactativorans</name>
    <dbReference type="NCBI Taxonomy" id="1133106"/>
    <lineage>
        <taxon>Bacteria</taxon>
        <taxon>Pseudomonadati</taxon>
        <taxon>Pseudomonadota</taxon>
        <taxon>Gammaproteobacteria</taxon>
        <taxon>Candidatus Competibacteraceae</taxon>
        <taxon>Plasticicumulans</taxon>
    </lineage>
</organism>
<accession>A0A4R2LC87</accession>
<dbReference type="RefSeq" id="WP_132540353.1">
    <property type="nucleotide sequence ID" value="NZ_SLWY01000006.1"/>
</dbReference>
<dbReference type="GO" id="GO:0016787">
    <property type="term" value="F:hydrolase activity"/>
    <property type="evidence" value="ECO:0007669"/>
    <property type="project" value="UniProtKB-KW"/>
</dbReference>
<feature type="domain" description="Helicase C-terminal" evidence="10">
    <location>
        <begin position="545"/>
        <end position="708"/>
    </location>
</feature>
<dbReference type="GO" id="GO:0051607">
    <property type="term" value="P:defense response to virus"/>
    <property type="evidence" value="ECO:0007669"/>
    <property type="project" value="UniProtKB-KW"/>
</dbReference>
<dbReference type="PROSITE" id="PS51643">
    <property type="entry name" value="HD_CAS3"/>
    <property type="match status" value="1"/>
</dbReference>
<evidence type="ECO:0000256" key="7">
    <source>
        <dbReference type="ARBA" id="ARBA00022806"/>
    </source>
</evidence>
<dbReference type="GO" id="GO:0003724">
    <property type="term" value="F:RNA helicase activity"/>
    <property type="evidence" value="ECO:0007669"/>
    <property type="project" value="TreeGrafter"/>
</dbReference>
<evidence type="ECO:0000259" key="11">
    <source>
        <dbReference type="PROSITE" id="PS51643"/>
    </source>
</evidence>
<dbReference type="Gene3D" id="3.40.50.300">
    <property type="entry name" value="P-loop containing nucleotide triphosphate hydrolases"/>
    <property type="match status" value="2"/>
</dbReference>
<dbReference type="InterPro" id="IPR014001">
    <property type="entry name" value="Helicase_ATP-bd"/>
</dbReference>
<dbReference type="InterPro" id="IPR011545">
    <property type="entry name" value="DEAD/DEAH_box_helicase_dom"/>
</dbReference>
<evidence type="ECO:0000256" key="9">
    <source>
        <dbReference type="ARBA" id="ARBA00023118"/>
    </source>
</evidence>
<reference evidence="12 13" key="1">
    <citation type="submission" date="2019-03" db="EMBL/GenBank/DDBJ databases">
        <title>Genomic Encyclopedia of Type Strains, Phase IV (KMG-IV): sequencing the most valuable type-strain genomes for metagenomic binning, comparative biology and taxonomic classification.</title>
        <authorList>
            <person name="Goeker M."/>
        </authorList>
    </citation>
    <scope>NUCLEOTIDE SEQUENCE [LARGE SCALE GENOMIC DNA]</scope>
    <source>
        <strain evidence="12 13">DSM 25287</strain>
    </source>
</reference>
<dbReference type="InterPro" id="IPR001650">
    <property type="entry name" value="Helicase_C-like"/>
</dbReference>
<sequence length="866" mass="94125">MYASYWGKARRPEDAPTDAAGWHPFALHSLDVVAVADAWLAASATLRRAFGSDDPRHAAWLRFFIALHDLGKLDVRFQSKAPEVLKALGRYPAREVSHIDGRHYAHGPEGYAQGLGELPRWLGSREPDEFIDVVDGWQPWLAAVTGHHGAIPYERQPMAHRLVLLPIRELDRAARAAWVRCCADAFLQPAGCALDTVPPPAPPLLAGFCAICDWLGSNTDYFGYRTDAPPVAAYLDERADAAARALRDSGLCRPALRVGGMAAVFPARVPRQVQRLVDELPVAPGLTLVEAPTGSGKTEAALAYAAHLLAAGCAEAIVFALPTQATANAMLARLEAVAPKLFPGTDANVVLAHGKARYNPDFIELRRAAHARTAQRDEEALVQCAGWLAQSRKRALLGQIGVCTVDQVLLAVLPVKHAFVRTLGIGRSVLIVDEVHAYDRYMYGLLEAVLAAQHAAGGSAVLLSATLPRVQRARLVGAWRAGLTLPEAADGRYPLLTHVPAAGALRLLPDSDAATAPEPAGYGPSPRTVAVRCIEAPAAAPTDAVLDELLAKARAGGRVAVICNLVDAAQQLARALRARAPDVAVDLFHARYRFRDRQARERRILAVYGPQAACGSGRILVATQVVEQSLDLCFDWLVTQLCPIDLLFQRLGRLHRHPRSYAPGCTTTACTVLLPTEADFGVHRRIYGDARVLWRTAQRLRGCDGAIHFPLAYRGWIEDVYDEDDHDEPAAITALADAFRDAQCRLAQKAKRLTRERMNPLADRDQQVRALTRAEADALPVLPLAAAGRLLDGRAIADIGEWERDEAIDQALVQVPRSWADWLPAADAEGRIELSMQPDGADAWLTDGPKGRLRYSVEYGMEKEAQ</sequence>
<keyword evidence="13" id="KW-1185">Reference proteome</keyword>
<comment type="similarity">
    <text evidence="2">In the central section; belongs to the CRISPR-associated helicase Cas3 family.</text>
</comment>
<dbReference type="GO" id="GO:0046872">
    <property type="term" value="F:metal ion binding"/>
    <property type="evidence" value="ECO:0007669"/>
    <property type="project" value="UniProtKB-KW"/>
</dbReference>
<evidence type="ECO:0000313" key="13">
    <source>
        <dbReference type="Proteomes" id="UP000295765"/>
    </source>
</evidence>
<dbReference type="InterPro" id="IPR050547">
    <property type="entry name" value="DEAD_box_RNA_helicases"/>
</dbReference>
<dbReference type="OrthoDB" id="9810236at2"/>
<dbReference type="NCBIfam" id="TIGR01587">
    <property type="entry name" value="cas3_core"/>
    <property type="match status" value="1"/>
</dbReference>
<comment type="similarity">
    <text evidence="1">In the N-terminal section; belongs to the CRISPR-associated nuclease Cas3-HD family.</text>
</comment>
<evidence type="ECO:0000256" key="5">
    <source>
        <dbReference type="ARBA" id="ARBA00022741"/>
    </source>
</evidence>
<dbReference type="GO" id="GO:0005524">
    <property type="term" value="F:ATP binding"/>
    <property type="evidence" value="ECO:0007669"/>
    <property type="project" value="UniProtKB-KW"/>
</dbReference>
<dbReference type="Proteomes" id="UP000295765">
    <property type="component" value="Unassembled WGS sequence"/>
</dbReference>
<evidence type="ECO:0000256" key="1">
    <source>
        <dbReference type="ARBA" id="ARBA00006847"/>
    </source>
</evidence>
<proteinExistence type="inferred from homology"/>
<evidence type="ECO:0000256" key="8">
    <source>
        <dbReference type="ARBA" id="ARBA00022840"/>
    </source>
</evidence>
<dbReference type="SMART" id="SM00487">
    <property type="entry name" value="DEXDc"/>
    <property type="match status" value="1"/>
</dbReference>
<dbReference type="GO" id="GO:0004518">
    <property type="term" value="F:nuclease activity"/>
    <property type="evidence" value="ECO:0007669"/>
    <property type="project" value="UniProtKB-KW"/>
</dbReference>
<dbReference type="PROSITE" id="PS51194">
    <property type="entry name" value="HELICASE_CTER"/>
    <property type="match status" value="1"/>
</dbReference>
<dbReference type="GO" id="GO:0003723">
    <property type="term" value="F:RNA binding"/>
    <property type="evidence" value="ECO:0007669"/>
    <property type="project" value="TreeGrafter"/>
</dbReference>
<protein>
    <submittedName>
        <fullName evidence="12">CRISPR-associated Cas3 family helicase</fullName>
    </submittedName>
</protein>
<evidence type="ECO:0000256" key="2">
    <source>
        <dbReference type="ARBA" id="ARBA00009046"/>
    </source>
</evidence>
<dbReference type="InterPro" id="IPR006474">
    <property type="entry name" value="Helicase_Cas3_CRISPR-ass_core"/>
</dbReference>
<dbReference type="InterPro" id="IPR054712">
    <property type="entry name" value="Cas3-like_dom"/>
</dbReference>